<comment type="caution">
    <text evidence="2">The sequence shown here is derived from an EMBL/GenBank/DDBJ whole genome shotgun (WGS) entry which is preliminary data.</text>
</comment>
<proteinExistence type="predicted"/>
<dbReference type="InterPro" id="IPR029032">
    <property type="entry name" value="AhpD-like"/>
</dbReference>
<dbReference type="RefSeq" id="WP_167226319.1">
    <property type="nucleotide sequence ID" value="NZ_JAAQPH010000012.1"/>
</dbReference>
<dbReference type="InterPro" id="IPR004675">
    <property type="entry name" value="AhpD_core"/>
</dbReference>
<evidence type="ECO:0000313" key="2">
    <source>
        <dbReference type="EMBL" id="NIA70070.1"/>
    </source>
</evidence>
<dbReference type="GO" id="GO:0051920">
    <property type="term" value="F:peroxiredoxin activity"/>
    <property type="evidence" value="ECO:0007669"/>
    <property type="project" value="InterPro"/>
</dbReference>
<dbReference type="Pfam" id="PF02627">
    <property type="entry name" value="CMD"/>
    <property type="match status" value="1"/>
</dbReference>
<dbReference type="SUPFAM" id="SSF69118">
    <property type="entry name" value="AhpD-like"/>
    <property type="match status" value="1"/>
</dbReference>
<reference evidence="2" key="1">
    <citation type="submission" date="2020-03" db="EMBL/GenBank/DDBJ databases">
        <title>Genome of Pelagibius litoralis DSM 21314T.</title>
        <authorList>
            <person name="Wang G."/>
        </authorList>
    </citation>
    <scope>NUCLEOTIDE SEQUENCE</scope>
    <source>
        <strain evidence="2">DSM 21314</strain>
    </source>
</reference>
<dbReference type="PANTHER" id="PTHR34846">
    <property type="entry name" value="4-CARBOXYMUCONOLACTONE DECARBOXYLASE FAMILY PROTEIN (AFU_ORTHOLOGUE AFUA_6G11590)"/>
    <property type="match status" value="1"/>
</dbReference>
<dbReference type="AlphaFoldDB" id="A0A967EZ76"/>
<dbReference type="Proteomes" id="UP000761264">
    <property type="component" value="Unassembled WGS sequence"/>
</dbReference>
<name>A0A967EZ76_9PROT</name>
<gene>
    <name evidence="2" type="ORF">HBA54_15805</name>
</gene>
<evidence type="ECO:0000313" key="3">
    <source>
        <dbReference type="Proteomes" id="UP000761264"/>
    </source>
</evidence>
<dbReference type="InterPro" id="IPR003779">
    <property type="entry name" value="CMD-like"/>
</dbReference>
<dbReference type="PANTHER" id="PTHR34846:SF10">
    <property type="entry name" value="CYTOPLASMIC PROTEIN"/>
    <property type="match status" value="1"/>
</dbReference>
<dbReference type="EMBL" id="JAAQPH010000012">
    <property type="protein sequence ID" value="NIA70070.1"/>
    <property type="molecule type" value="Genomic_DNA"/>
</dbReference>
<dbReference type="Gene3D" id="1.20.1290.10">
    <property type="entry name" value="AhpD-like"/>
    <property type="match status" value="1"/>
</dbReference>
<evidence type="ECO:0000259" key="1">
    <source>
        <dbReference type="Pfam" id="PF02627"/>
    </source>
</evidence>
<sequence length="153" mass="17327">MSETKTLERVSPKTKAVNYEAVIPNVLKAMAGVNQVMDASGFERTIHHLVQLRASQINRCAFCVKMHTREAREDGETSERLDRVIVWDQVSDFNPRERAALAWTEALTTLDPKADLDLLRAELREHFSEAEIGILTGTVAMINLWNRIGVSRH</sequence>
<accession>A0A967EZ76</accession>
<protein>
    <submittedName>
        <fullName evidence="2">Carboxymuconolactone decarboxylase family protein</fullName>
    </submittedName>
</protein>
<feature type="domain" description="Carboxymuconolactone decarboxylase-like" evidence="1">
    <location>
        <begin position="24"/>
        <end position="106"/>
    </location>
</feature>
<keyword evidence="3" id="KW-1185">Reference proteome</keyword>
<organism evidence="2 3">
    <name type="scientific">Pelagibius litoralis</name>
    <dbReference type="NCBI Taxonomy" id="374515"/>
    <lineage>
        <taxon>Bacteria</taxon>
        <taxon>Pseudomonadati</taxon>
        <taxon>Pseudomonadota</taxon>
        <taxon>Alphaproteobacteria</taxon>
        <taxon>Rhodospirillales</taxon>
        <taxon>Rhodovibrionaceae</taxon>
        <taxon>Pelagibius</taxon>
    </lineage>
</organism>
<dbReference type="NCBIfam" id="TIGR00778">
    <property type="entry name" value="ahpD_dom"/>
    <property type="match status" value="1"/>
</dbReference>